<dbReference type="EMBL" id="JAACJJ010000042">
    <property type="protein sequence ID" value="KAF5316300.1"/>
    <property type="molecule type" value="Genomic_DNA"/>
</dbReference>
<dbReference type="SMART" id="SM00233">
    <property type="entry name" value="PH"/>
    <property type="match status" value="1"/>
</dbReference>
<feature type="domain" description="PH" evidence="2">
    <location>
        <begin position="363"/>
        <end position="579"/>
    </location>
</feature>
<feature type="region of interest" description="Disordered" evidence="1">
    <location>
        <begin position="841"/>
        <end position="863"/>
    </location>
</feature>
<keyword evidence="5" id="KW-1185">Reference proteome</keyword>
<feature type="region of interest" description="Disordered" evidence="1">
    <location>
        <begin position="974"/>
        <end position="999"/>
    </location>
</feature>
<evidence type="ECO:0000313" key="5">
    <source>
        <dbReference type="Proteomes" id="UP000567179"/>
    </source>
</evidence>
<feature type="region of interest" description="Disordered" evidence="1">
    <location>
        <begin position="1"/>
        <end position="43"/>
    </location>
</feature>
<reference evidence="4 5" key="1">
    <citation type="journal article" date="2020" name="ISME J.">
        <title>Uncovering the hidden diversity of litter-decomposition mechanisms in mushroom-forming fungi.</title>
        <authorList>
            <person name="Floudas D."/>
            <person name="Bentzer J."/>
            <person name="Ahren D."/>
            <person name="Johansson T."/>
            <person name="Persson P."/>
            <person name="Tunlid A."/>
        </authorList>
    </citation>
    <scope>NUCLEOTIDE SEQUENCE [LARGE SCALE GENOMIC DNA]</scope>
    <source>
        <strain evidence="4 5">CBS 101986</strain>
    </source>
</reference>
<dbReference type="CDD" id="cd00160">
    <property type="entry name" value="RhoGEF"/>
    <property type="match status" value="1"/>
</dbReference>
<feature type="compositionally biased region" description="Basic and acidic residues" evidence="1">
    <location>
        <begin position="847"/>
        <end position="863"/>
    </location>
</feature>
<proteinExistence type="predicted"/>
<protein>
    <recommendedName>
        <fullName evidence="6">DH domain-containing protein</fullName>
    </recommendedName>
</protein>
<accession>A0A8H5EXL2</accession>
<feature type="compositionally biased region" description="Basic and acidic residues" evidence="1">
    <location>
        <begin position="439"/>
        <end position="455"/>
    </location>
</feature>
<dbReference type="Proteomes" id="UP000567179">
    <property type="component" value="Unassembled WGS sequence"/>
</dbReference>
<name>A0A8H5EXL2_9AGAR</name>
<gene>
    <name evidence="4" type="ORF">D9619_006559</name>
</gene>
<dbReference type="GO" id="GO:0005737">
    <property type="term" value="C:cytoplasm"/>
    <property type="evidence" value="ECO:0007669"/>
    <property type="project" value="TreeGrafter"/>
</dbReference>
<feature type="domain" description="DH" evidence="3">
    <location>
        <begin position="122"/>
        <end position="333"/>
    </location>
</feature>
<dbReference type="PANTHER" id="PTHR12673">
    <property type="entry name" value="FACIOGENITAL DYSPLASIA PROTEIN"/>
    <property type="match status" value="1"/>
</dbReference>
<feature type="compositionally biased region" description="Low complexity" evidence="1">
    <location>
        <begin position="1"/>
        <end position="13"/>
    </location>
</feature>
<evidence type="ECO:0000313" key="4">
    <source>
        <dbReference type="EMBL" id="KAF5316300.1"/>
    </source>
</evidence>
<dbReference type="PROSITE" id="PS50003">
    <property type="entry name" value="PH_DOMAIN"/>
    <property type="match status" value="1"/>
</dbReference>
<dbReference type="OrthoDB" id="660555at2759"/>
<evidence type="ECO:0000259" key="2">
    <source>
        <dbReference type="PROSITE" id="PS50003"/>
    </source>
</evidence>
<dbReference type="InterPro" id="IPR000219">
    <property type="entry name" value="DH_dom"/>
</dbReference>
<evidence type="ECO:0000256" key="1">
    <source>
        <dbReference type="SAM" id="MobiDB-lite"/>
    </source>
</evidence>
<feature type="region of interest" description="Disordered" evidence="1">
    <location>
        <begin position="891"/>
        <end position="910"/>
    </location>
</feature>
<feature type="region of interest" description="Disordered" evidence="1">
    <location>
        <begin position="415"/>
        <end position="519"/>
    </location>
</feature>
<evidence type="ECO:0008006" key="6">
    <source>
        <dbReference type="Google" id="ProtNLM"/>
    </source>
</evidence>
<evidence type="ECO:0000259" key="3">
    <source>
        <dbReference type="PROSITE" id="PS50010"/>
    </source>
</evidence>
<dbReference type="SUPFAM" id="SSF48065">
    <property type="entry name" value="DBL homology domain (DH-domain)"/>
    <property type="match status" value="1"/>
</dbReference>
<dbReference type="InterPro" id="IPR035899">
    <property type="entry name" value="DBL_dom_sf"/>
</dbReference>
<organism evidence="4 5">
    <name type="scientific">Psilocybe cf. subviscida</name>
    <dbReference type="NCBI Taxonomy" id="2480587"/>
    <lineage>
        <taxon>Eukaryota</taxon>
        <taxon>Fungi</taxon>
        <taxon>Dikarya</taxon>
        <taxon>Basidiomycota</taxon>
        <taxon>Agaricomycotina</taxon>
        <taxon>Agaricomycetes</taxon>
        <taxon>Agaricomycetidae</taxon>
        <taxon>Agaricales</taxon>
        <taxon>Agaricineae</taxon>
        <taxon>Strophariaceae</taxon>
        <taxon>Psilocybe</taxon>
    </lineage>
</organism>
<feature type="compositionally biased region" description="Low complexity" evidence="1">
    <location>
        <begin position="974"/>
        <end position="988"/>
    </location>
</feature>
<dbReference type="SMART" id="SM00325">
    <property type="entry name" value="RhoGEF"/>
    <property type="match status" value="1"/>
</dbReference>
<dbReference type="PANTHER" id="PTHR12673:SF159">
    <property type="entry name" value="LD03170P"/>
    <property type="match status" value="1"/>
</dbReference>
<dbReference type="InterPro" id="IPR051092">
    <property type="entry name" value="FYVE_RhoGEF_PH"/>
</dbReference>
<dbReference type="InterPro" id="IPR011993">
    <property type="entry name" value="PH-like_dom_sf"/>
</dbReference>
<dbReference type="PROSITE" id="PS50010">
    <property type="entry name" value="DH_2"/>
    <property type="match status" value="1"/>
</dbReference>
<dbReference type="InterPro" id="IPR001849">
    <property type="entry name" value="PH_domain"/>
</dbReference>
<dbReference type="AlphaFoldDB" id="A0A8H5EXL2"/>
<dbReference type="Gene3D" id="2.30.29.30">
    <property type="entry name" value="Pleckstrin-homology domain (PH domain)/Phosphotyrosine-binding domain (PTB)"/>
    <property type="match status" value="1"/>
</dbReference>
<dbReference type="GO" id="GO:0005085">
    <property type="term" value="F:guanyl-nucleotide exchange factor activity"/>
    <property type="evidence" value="ECO:0007669"/>
    <property type="project" value="InterPro"/>
</dbReference>
<dbReference type="Pfam" id="PF00621">
    <property type="entry name" value="RhoGEF"/>
    <property type="match status" value="1"/>
</dbReference>
<comment type="caution">
    <text evidence="4">The sequence shown here is derived from an EMBL/GenBank/DDBJ whole genome shotgun (WGS) entry which is preliminary data.</text>
</comment>
<dbReference type="Gene3D" id="1.20.900.10">
    <property type="entry name" value="Dbl homology (DH) domain"/>
    <property type="match status" value="1"/>
</dbReference>
<dbReference type="SUPFAM" id="SSF50729">
    <property type="entry name" value="PH domain-like"/>
    <property type="match status" value="1"/>
</dbReference>
<sequence>MTSASSTPPSASSVLFPGSESPQRYGKPGSPMRPPYQPFRRISLPTAPSLLHRMSVASIASFDSLQEDAGEPPSPPQPMRLLSDVPESSEPGPRTSFESPRRRKRTRDHSTRPAATDRQLEKRRRIIDEFYETEKAYVEGLELIYSHFLAPIISSLDTAEPLLNRTSLTSIFSNFIDIWNLHRSFLTALTSLLEPYSDSASLSLSLSKEKPPPDLSQLLLSHFPYLSLYTPFVTAFPATISVLNDFTTPPTSWRPNPHYSQHFSSFLTAQETDPRCGKLKLRDWLLTIVQRCPRYLLLLKDLISTTTKEDPEHGHLSAVHALVSKITLSLNTSLQTHAQTMALLALQRATPNLPFQLISPGRNLVKRGSLVMIERSGTPLEREFLLFSDFLLWLAPAESSSQSWDWDWSWGGSGSGSGSGASNGVSQSAHNTPISSRFSHGERPPMSRSRSKSEAELPTLMKTATPPTNNSDGRPLSSLVSGRGNEAALPRTPPRRPSIAPLKATPLPPPIMPKRTPSQDDKWIYKGRVQLVDVQVIIGSALEDVRKFEILSPEGSFVLYAGSEEERDSWTSEIRNAKSQLLASLNITNPNSTLTSSSSTNHVRRALQALPYPPEDDRIGTVRASTSLDVVSTHQSHHGLFKSNKKDKEKEKVKWQDNFVHALREDVWMAETQTSLSTVWTMCLFYLLKQGAYLAFVFIFYTNVGVDDMDEQTFFIYDSSNPKQESKPARACDGCYESVFPLIDTADEDIDEAANAEQRGSDTITSLSHLPSWLSMPALPVQRPPQALMAIDLQSSRDLANMENTGGDDQERRARMRVKSHQRLRSYQQILEDFKEQSRLVQQNQAHRRESADVDGRKTGETLDKDDERAEHVDFEGEEIGEIDEMDIWYTPVTSPAGSPIKRREDTARRSKRFSLPAIAVHTTNVTARTSEVFSEGAAVSRESSVGGDPASAGARRSRRFSLVLAGRVSYHAPDAPGKAAAGDEANATSGPAGVVVGSADSGLARGAAAARLSELLGRHPK</sequence>
<feature type="region of interest" description="Disordered" evidence="1">
    <location>
        <begin position="62"/>
        <end position="119"/>
    </location>
</feature>